<feature type="transmembrane region" description="Helical" evidence="1">
    <location>
        <begin position="230"/>
        <end position="253"/>
    </location>
</feature>
<dbReference type="AlphaFoldDB" id="A0A246G7L1"/>
<keyword evidence="1" id="KW-0472">Membrane</keyword>
<sequence>MLQYLSKIITFNKLNIIGILRQDKKESWLLLSLHKKRSKINILSMRKFDSLDKLLNTIDTKTPILLTIDGKGVLHKKIDTNNYEDLNWLKTVDQNSIYHTTYNNHENQFIGFCRNNLVDEYLELFKEKNYEVLDLYIGNFLGALLKDFISSKEFSSGDLKLEWEEQQLIHFERTEKNSLIKIGTDEIQQTHIPLYAAGLHFYLQHETIQKTQHKKINIEEIIYKQAFNKLGIIMLVSVFLLLLISYSLIQYYGAKNTDLNLQNLYSNQSYKKLQELDKKRKQQLIILNESGLTSNTYISHLTHDIFCTVPNNIKLNELSYFPIDKEIKPEKKILLTPKTIFIKGETQDEFHFNNWLNEIRKLNWIKKFEIISLKKDKKNISHFEIKIVL</sequence>
<protein>
    <recommendedName>
        <fullName evidence="4">General secretion pathway protein</fullName>
    </recommendedName>
</protein>
<name>A0A246G7L1_9FLAO</name>
<evidence type="ECO:0000313" key="2">
    <source>
        <dbReference type="EMBL" id="OWP74527.1"/>
    </source>
</evidence>
<gene>
    <name evidence="2" type="ORF">BWK62_14120</name>
</gene>
<dbReference type="EMBL" id="MTCY01000067">
    <property type="protein sequence ID" value="OWP74527.1"/>
    <property type="molecule type" value="Genomic_DNA"/>
</dbReference>
<evidence type="ECO:0000313" key="3">
    <source>
        <dbReference type="Proteomes" id="UP000198034"/>
    </source>
</evidence>
<comment type="caution">
    <text evidence="2">The sequence shown here is derived from an EMBL/GenBank/DDBJ whole genome shotgun (WGS) entry which is preliminary data.</text>
</comment>
<evidence type="ECO:0008006" key="4">
    <source>
        <dbReference type="Google" id="ProtNLM"/>
    </source>
</evidence>
<proteinExistence type="predicted"/>
<accession>A0A246G7L1</accession>
<evidence type="ECO:0000256" key="1">
    <source>
        <dbReference type="SAM" id="Phobius"/>
    </source>
</evidence>
<reference evidence="2 3" key="1">
    <citation type="journal article" date="2017" name="Infect. Genet. Evol.">
        <title>Comparative genome analysis of fish pathogen Flavobacterium columnare reveals extensive sequence diversity within the species.</title>
        <authorList>
            <person name="Kayansamruaj P."/>
            <person name="Dong H.T."/>
            <person name="Hirono I."/>
            <person name="Kondo H."/>
            <person name="Senapin S."/>
            <person name="Rodkhum C."/>
        </authorList>
    </citation>
    <scope>NUCLEOTIDE SEQUENCE [LARGE SCALE GENOMIC DNA]</scope>
    <source>
        <strain evidence="2 3">1214</strain>
    </source>
</reference>
<keyword evidence="1" id="KW-0812">Transmembrane</keyword>
<organism evidence="2 3">
    <name type="scientific">Flavobacterium columnare</name>
    <dbReference type="NCBI Taxonomy" id="996"/>
    <lineage>
        <taxon>Bacteria</taxon>
        <taxon>Pseudomonadati</taxon>
        <taxon>Bacteroidota</taxon>
        <taxon>Flavobacteriia</taxon>
        <taxon>Flavobacteriales</taxon>
        <taxon>Flavobacteriaceae</taxon>
        <taxon>Flavobacterium</taxon>
    </lineage>
</organism>
<dbReference type="Proteomes" id="UP000198034">
    <property type="component" value="Unassembled WGS sequence"/>
</dbReference>
<keyword evidence="1" id="KW-1133">Transmembrane helix</keyword>